<name>A0A843X9K3_COLES</name>
<proteinExistence type="predicted"/>
<protein>
    <submittedName>
        <fullName evidence="1">Uncharacterized protein</fullName>
    </submittedName>
</protein>
<comment type="caution">
    <text evidence="1">The sequence shown here is derived from an EMBL/GenBank/DDBJ whole genome shotgun (WGS) entry which is preliminary data.</text>
</comment>
<keyword evidence="2" id="KW-1185">Reference proteome</keyword>
<organism evidence="1 2">
    <name type="scientific">Colocasia esculenta</name>
    <name type="common">Wild taro</name>
    <name type="synonym">Arum esculentum</name>
    <dbReference type="NCBI Taxonomy" id="4460"/>
    <lineage>
        <taxon>Eukaryota</taxon>
        <taxon>Viridiplantae</taxon>
        <taxon>Streptophyta</taxon>
        <taxon>Embryophyta</taxon>
        <taxon>Tracheophyta</taxon>
        <taxon>Spermatophyta</taxon>
        <taxon>Magnoliopsida</taxon>
        <taxon>Liliopsida</taxon>
        <taxon>Araceae</taxon>
        <taxon>Aroideae</taxon>
        <taxon>Colocasieae</taxon>
        <taxon>Colocasia</taxon>
    </lineage>
</organism>
<dbReference type="EMBL" id="NMUH01006758">
    <property type="protein sequence ID" value="MQM15948.1"/>
    <property type="molecule type" value="Genomic_DNA"/>
</dbReference>
<dbReference type="AlphaFoldDB" id="A0A843X9K3"/>
<evidence type="ECO:0000313" key="2">
    <source>
        <dbReference type="Proteomes" id="UP000652761"/>
    </source>
</evidence>
<accession>A0A843X9K3</accession>
<dbReference type="Proteomes" id="UP000652761">
    <property type="component" value="Unassembled WGS sequence"/>
</dbReference>
<gene>
    <name evidence="1" type="ORF">Taro_048902</name>
</gene>
<sequence>MSIRGRKIFVSHSEIAILADDLSYSKNRHSETVDRVLVSQNSIPGPKFPTRVFVLVHRVSYPPVGCGYLFARGSELPAMPQFRIDTSTRSVNGYIQRFLVRRPNSSPGALSQAADAIVYGHRFA</sequence>
<evidence type="ECO:0000313" key="1">
    <source>
        <dbReference type="EMBL" id="MQM15948.1"/>
    </source>
</evidence>
<reference evidence="1" key="1">
    <citation type="submission" date="2017-07" db="EMBL/GenBank/DDBJ databases">
        <title>Taro Niue Genome Assembly and Annotation.</title>
        <authorList>
            <person name="Atibalentja N."/>
            <person name="Keating K."/>
            <person name="Fields C.J."/>
        </authorList>
    </citation>
    <scope>NUCLEOTIDE SEQUENCE</scope>
    <source>
        <strain evidence="1">Niue_2</strain>
        <tissue evidence="1">Leaf</tissue>
    </source>
</reference>